<evidence type="ECO:0000256" key="2">
    <source>
        <dbReference type="ARBA" id="ARBA00004430"/>
    </source>
</evidence>
<evidence type="ECO:0000256" key="4">
    <source>
        <dbReference type="ARBA" id="ARBA00022475"/>
    </source>
</evidence>
<comment type="similarity">
    <text evidence="3">Belongs to the WD repeat fritz family.</text>
</comment>
<feature type="compositionally biased region" description="Acidic residues" evidence="13">
    <location>
        <begin position="716"/>
        <end position="725"/>
    </location>
</feature>
<evidence type="ECO:0000256" key="3">
    <source>
        <dbReference type="ARBA" id="ARBA00006059"/>
    </source>
</evidence>
<keyword evidence="4" id="KW-1003">Cell membrane</keyword>
<sequence length="738" mass="82822">MASCLSELFIWSLKNQYAIPDNLVGVHVYHDKGEQASFQEHPYQEEKQLYTEGRDMTWCPRNKRPERLRDSIKEVEELLGQHRCLQVRWRSRQLLQLVLSNGAIISLVVCGHSGDVERIFIDKFMVGKFSQETVCHAFLTDQYMVACHADTPRVDYAHFTRRPPLNEAAKRLDKLSTLEPKVVQLDIPGPKGRRLERKFSSNIHQDKLLLWWSVSSSEPWPWSPMTSEVERANLIVLAVNGPFIEVLTHSKTECDPVYAGFSCIQPHKIYTVEQTVGARGDVMARTTILEIIHEKIQTAAVVTIPLKGTVMCQARNPAEDKLLLGCSDGSMVMYDQHKKVTLFTRAAVLPTSLAWHPGGTIVFAASSHGDIQVFDMALTPLRAQFVTEDPEPEKFLKISRLFRTSVTLKSIDWCMFDPQSSENVTDYMDAMFLTFEKGPPALLMLHLGAVSRERFSAVELTKEYIKHRQIDEAVSLLSSLNWDSEGAACYSCLSAIVNHLLRQPLNADREAQLQATLATFYAPKPAVSEVTIVEYRDPISRLARRFFHHLLRYARFDKAFLLAVDIGARDLFMDLHYMAQDKGETALAEVARRKAEQADADSLDAFDILDDGLGLDNGFSSHHGNQSHLEEAAEQENLVDQHPWQHEFYSQSEGGRSAAASSRSRARGQGQGNGSLRFQNGDFGGVGDLDLNGDLISDYTAALMDPHHSYSAGQGDDLDDEEEEGASGNVKVIHFGIV</sequence>
<evidence type="ECO:0000256" key="1">
    <source>
        <dbReference type="ARBA" id="ARBA00004236"/>
    </source>
</evidence>
<dbReference type="PANTHER" id="PTHR13667:SF5">
    <property type="entry name" value="WD REPEAT-CONTAINING AND PLANAR CELL POLARITY EFFECTOR PROTEIN FRITZ HOMOLOG"/>
    <property type="match status" value="1"/>
</dbReference>
<evidence type="ECO:0000256" key="12">
    <source>
        <dbReference type="ARBA" id="ARBA00023273"/>
    </source>
</evidence>
<keyword evidence="9" id="KW-0969">Cilium</keyword>
<evidence type="ECO:0000256" key="10">
    <source>
        <dbReference type="ARBA" id="ARBA00023136"/>
    </source>
</evidence>
<dbReference type="GO" id="GO:0030030">
    <property type="term" value="P:cell projection organization"/>
    <property type="evidence" value="ECO:0007669"/>
    <property type="project" value="UniProtKB-KW"/>
</dbReference>
<evidence type="ECO:0000256" key="9">
    <source>
        <dbReference type="ARBA" id="ARBA00023069"/>
    </source>
</evidence>
<reference evidence="14 15" key="1">
    <citation type="journal article" date="2023" name="Sci. Data">
        <title>Genome assembly of the Korean intertidal mud-creeper Batillaria attramentaria.</title>
        <authorList>
            <person name="Patra A.K."/>
            <person name="Ho P.T."/>
            <person name="Jun S."/>
            <person name="Lee S.J."/>
            <person name="Kim Y."/>
            <person name="Won Y.J."/>
        </authorList>
    </citation>
    <scope>NUCLEOTIDE SEQUENCE [LARGE SCALE GENOMIC DNA]</scope>
    <source>
        <strain evidence="14">Wonlab-2016</strain>
    </source>
</reference>
<comment type="subcellular location">
    <subcellularLocation>
        <location evidence="1">Cell membrane</location>
    </subcellularLocation>
    <subcellularLocation>
        <location evidence="2">Cytoplasm</location>
        <location evidence="2">Cytoskeleton</location>
        <location evidence="2">Cilium axoneme</location>
    </subcellularLocation>
</comment>
<evidence type="ECO:0000256" key="7">
    <source>
        <dbReference type="ARBA" id="ARBA00022737"/>
    </source>
</evidence>
<dbReference type="EMBL" id="JACVVK020000005">
    <property type="protein sequence ID" value="KAK7506998.1"/>
    <property type="molecule type" value="Genomic_DNA"/>
</dbReference>
<protein>
    <recommendedName>
        <fullName evidence="16">WD repeat-containing and planar cell polarity effector protein fritz homolog</fullName>
    </recommendedName>
</protein>
<feature type="compositionally biased region" description="Low complexity" evidence="13">
    <location>
        <begin position="650"/>
        <end position="663"/>
    </location>
</feature>
<dbReference type="GO" id="GO:0005886">
    <property type="term" value="C:plasma membrane"/>
    <property type="evidence" value="ECO:0007669"/>
    <property type="project" value="UniProtKB-SubCell"/>
</dbReference>
<dbReference type="Gene3D" id="2.130.10.10">
    <property type="entry name" value="YVTN repeat-like/Quinoprotein amine dehydrogenase"/>
    <property type="match status" value="1"/>
</dbReference>
<feature type="region of interest" description="Disordered" evidence="13">
    <location>
        <begin position="649"/>
        <end position="679"/>
    </location>
</feature>
<gene>
    <name evidence="14" type="ORF">BaRGS_00001849</name>
</gene>
<dbReference type="InterPro" id="IPR024511">
    <property type="entry name" value="Frtz"/>
</dbReference>
<proteinExistence type="inferred from homology"/>
<evidence type="ECO:0000256" key="6">
    <source>
        <dbReference type="ARBA" id="ARBA00022574"/>
    </source>
</evidence>
<evidence type="ECO:0000256" key="13">
    <source>
        <dbReference type="SAM" id="MobiDB-lite"/>
    </source>
</evidence>
<dbReference type="GO" id="GO:0005930">
    <property type="term" value="C:axoneme"/>
    <property type="evidence" value="ECO:0007669"/>
    <property type="project" value="UniProtKB-SubCell"/>
</dbReference>
<name>A0ABD0M683_9CAEN</name>
<dbReference type="SUPFAM" id="SSF117289">
    <property type="entry name" value="Nucleoporin domain"/>
    <property type="match status" value="1"/>
</dbReference>
<evidence type="ECO:0000256" key="8">
    <source>
        <dbReference type="ARBA" id="ARBA00022794"/>
    </source>
</evidence>
<dbReference type="Proteomes" id="UP001519460">
    <property type="component" value="Unassembled WGS sequence"/>
</dbReference>
<dbReference type="AlphaFoldDB" id="A0ABD0M683"/>
<keyword evidence="11" id="KW-0206">Cytoskeleton</keyword>
<evidence type="ECO:0000256" key="11">
    <source>
        <dbReference type="ARBA" id="ARBA00023212"/>
    </source>
</evidence>
<evidence type="ECO:0000313" key="14">
    <source>
        <dbReference type="EMBL" id="KAK7506998.1"/>
    </source>
</evidence>
<evidence type="ECO:0000313" key="15">
    <source>
        <dbReference type="Proteomes" id="UP001519460"/>
    </source>
</evidence>
<keyword evidence="5" id="KW-0963">Cytoplasm</keyword>
<evidence type="ECO:0000256" key="5">
    <source>
        <dbReference type="ARBA" id="ARBA00022490"/>
    </source>
</evidence>
<dbReference type="Pfam" id="PF11768">
    <property type="entry name" value="Frtz"/>
    <property type="match status" value="1"/>
</dbReference>
<comment type="caution">
    <text evidence="14">The sequence shown here is derived from an EMBL/GenBank/DDBJ whole genome shotgun (WGS) entry which is preliminary data.</text>
</comment>
<keyword evidence="15" id="KW-1185">Reference proteome</keyword>
<keyword evidence="8" id="KW-0970">Cilium biogenesis/degradation</keyword>
<feature type="region of interest" description="Disordered" evidence="13">
    <location>
        <begin position="707"/>
        <end position="729"/>
    </location>
</feature>
<dbReference type="PANTHER" id="PTHR13667">
    <property type="entry name" value="HOMOLOC-13"/>
    <property type="match status" value="1"/>
</dbReference>
<keyword evidence="12" id="KW-0966">Cell projection</keyword>
<keyword evidence="6" id="KW-0853">WD repeat</keyword>
<evidence type="ECO:0008006" key="16">
    <source>
        <dbReference type="Google" id="ProtNLM"/>
    </source>
</evidence>
<keyword evidence="7" id="KW-0677">Repeat</keyword>
<dbReference type="InterPro" id="IPR015943">
    <property type="entry name" value="WD40/YVTN_repeat-like_dom_sf"/>
</dbReference>
<accession>A0ABD0M683</accession>
<organism evidence="14 15">
    <name type="scientific">Batillaria attramentaria</name>
    <dbReference type="NCBI Taxonomy" id="370345"/>
    <lineage>
        <taxon>Eukaryota</taxon>
        <taxon>Metazoa</taxon>
        <taxon>Spiralia</taxon>
        <taxon>Lophotrochozoa</taxon>
        <taxon>Mollusca</taxon>
        <taxon>Gastropoda</taxon>
        <taxon>Caenogastropoda</taxon>
        <taxon>Sorbeoconcha</taxon>
        <taxon>Cerithioidea</taxon>
        <taxon>Batillariidae</taxon>
        <taxon>Batillaria</taxon>
    </lineage>
</organism>
<keyword evidence="10" id="KW-0472">Membrane</keyword>